<comment type="caution">
    <text evidence="1">The sequence shown here is derived from an EMBL/GenBank/DDBJ whole genome shotgun (WGS) entry which is preliminary data.</text>
</comment>
<reference evidence="1 2" key="1">
    <citation type="submission" date="2019-05" db="EMBL/GenBank/DDBJ databases">
        <title>Another draft genome of Portunus trituberculatus and its Hox gene families provides insights of decapod evolution.</title>
        <authorList>
            <person name="Jeong J.-H."/>
            <person name="Song I."/>
            <person name="Kim S."/>
            <person name="Choi T."/>
            <person name="Kim D."/>
            <person name="Ryu S."/>
            <person name="Kim W."/>
        </authorList>
    </citation>
    <scope>NUCLEOTIDE SEQUENCE [LARGE SCALE GENOMIC DNA]</scope>
    <source>
        <tissue evidence="1">Muscle</tissue>
    </source>
</reference>
<sequence length="116" mass="12316">MVTIHPEGGRFWVGELREALRTRNKSWTLERNADFFHSAVFPAEMGLVSVVRGAEGTTPYDEGNISSPHGEAGFLRVAAPGGGKGAPDHPRHFTAWSLRVAGGRGCAGLCGAFSHG</sequence>
<dbReference type="AlphaFoldDB" id="A0A5B7G8A3"/>
<evidence type="ECO:0000313" key="1">
    <source>
        <dbReference type="EMBL" id="MPC56480.1"/>
    </source>
</evidence>
<organism evidence="1 2">
    <name type="scientific">Portunus trituberculatus</name>
    <name type="common">Swimming crab</name>
    <name type="synonym">Neptunus trituberculatus</name>
    <dbReference type="NCBI Taxonomy" id="210409"/>
    <lineage>
        <taxon>Eukaryota</taxon>
        <taxon>Metazoa</taxon>
        <taxon>Ecdysozoa</taxon>
        <taxon>Arthropoda</taxon>
        <taxon>Crustacea</taxon>
        <taxon>Multicrustacea</taxon>
        <taxon>Malacostraca</taxon>
        <taxon>Eumalacostraca</taxon>
        <taxon>Eucarida</taxon>
        <taxon>Decapoda</taxon>
        <taxon>Pleocyemata</taxon>
        <taxon>Brachyura</taxon>
        <taxon>Eubrachyura</taxon>
        <taxon>Portunoidea</taxon>
        <taxon>Portunidae</taxon>
        <taxon>Portuninae</taxon>
        <taxon>Portunus</taxon>
    </lineage>
</organism>
<dbReference type="EMBL" id="VSRR010013980">
    <property type="protein sequence ID" value="MPC56480.1"/>
    <property type="molecule type" value="Genomic_DNA"/>
</dbReference>
<accession>A0A5B7G8A3</accession>
<protein>
    <submittedName>
        <fullName evidence="1">Uncharacterized protein</fullName>
    </submittedName>
</protein>
<proteinExistence type="predicted"/>
<gene>
    <name evidence="1" type="ORF">E2C01_050441</name>
</gene>
<keyword evidence="2" id="KW-1185">Reference proteome</keyword>
<evidence type="ECO:0000313" key="2">
    <source>
        <dbReference type="Proteomes" id="UP000324222"/>
    </source>
</evidence>
<name>A0A5B7G8A3_PORTR</name>
<dbReference type="Proteomes" id="UP000324222">
    <property type="component" value="Unassembled WGS sequence"/>
</dbReference>